<protein>
    <submittedName>
        <fullName evidence="3">Uncharacterized protein</fullName>
    </submittedName>
</protein>
<proteinExistence type="predicted"/>
<evidence type="ECO:0000256" key="2">
    <source>
        <dbReference type="SAM" id="MobiDB-lite"/>
    </source>
</evidence>
<dbReference type="RefSeq" id="WP_263128851.1">
    <property type="nucleotide sequence ID" value="NZ_CP106856.1"/>
</dbReference>
<evidence type="ECO:0000313" key="3">
    <source>
        <dbReference type="EMBL" id="UYB37420.1"/>
    </source>
</evidence>
<feature type="compositionally biased region" description="Polar residues" evidence="2">
    <location>
        <begin position="154"/>
        <end position="163"/>
    </location>
</feature>
<dbReference type="EMBL" id="CP106856">
    <property type="protein sequence ID" value="UYB37420.1"/>
    <property type="molecule type" value="Genomic_DNA"/>
</dbReference>
<evidence type="ECO:0000256" key="1">
    <source>
        <dbReference type="SAM" id="Coils"/>
    </source>
</evidence>
<sequence length="163" mass="17101">MARPTILDRFRPVGAPGPSGPVGVPSTDQEGPDAELLPVFAALQPDTEEGKARVEAATARAEELLADARRQADAAVAQARLDSGSVRARAAEEVTQRAADQEKELLSAARDRADRLGRAARERIPELAARIAGSIARDYLGEDSPDAGHDAGQGDSTHTGDTQ</sequence>
<reference evidence="3" key="1">
    <citation type="submission" date="2022-09" db="EMBL/GenBank/DDBJ databases">
        <authorList>
            <person name="Li D."/>
            <person name="Cheng J."/>
            <person name="Li Y."/>
        </authorList>
    </citation>
    <scope>NUCLEOTIDE SEQUENCE</scope>
    <source>
        <strain evidence="3">DL</strain>
    </source>
</reference>
<dbReference type="Proteomes" id="UP001063368">
    <property type="component" value="Chromosome"/>
</dbReference>
<name>A0ABY6FW04_9MICC</name>
<gene>
    <name evidence="3" type="ORF">N9A08_07210</name>
</gene>
<dbReference type="Gene3D" id="1.20.5.2950">
    <property type="match status" value="1"/>
</dbReference>
<feature type="compositionally biased region" description="Low complexity" evidence="2">
    <location>
        <begin position="12"/>
        <end position="26"/>
    </location>
</feature>
<keyword evidence="4" id="KW-1185">Reference proteome</keyword>
<feature type="compositionally biased region" description="Basic and acidic residues" evidence="2">
    <location>
        <begin position="1"/>
        <end position="11"/>
    </location>
</feature>
<evidence type="ECO:0000313" key="4">
    <source>
        <dbReference type="Proteomes" id="UP001063368"/>
    </source>
</evidence>
<feature type="coiled-coil region" evidence="1">
    <location>
        <begin position="51"/>
        <end position="111"/>
    </location>
</feature>
<feature type="region of interest" description="Disordered" evidence="2">
    <location>
        <begin position="139"/>
        <end position="163"/>
    </location>
</feature>
<accession>A0ABY6FW04</accession>
<organism evidence="3 4">
    <name type="scientific">Arthrobacter koreensis</name>
    <dbReference type="NCBI Taxonomy" id="199136"/>
    <lineage>
        <taxon>Bacteria</taxon>
        <taxon>Bacillati</taxon>
        <taxon>Actinomycetota</taxon>
        <taxon>Actinomycetes</taxon>
        <taxon>Micrococcales</taxon>
        <taxon>Micrococcaceae</taxon>
        <taxon>Arthrobacter</taxon>
    </lineage>
</organism>
<feature type="region of interest" description="Disordered" evidence="2">
    <location>
        <begin position="1"/>
        <end position="32"/>
    </location>
</feature>
<keyword evidence="1" id="KW-0175">Coiled coil</keyword>